<evidence type="ECO:0000256" key="10">
    <source>
        <dbReference type="ARBA" id="ARBA00030308"/>
    </source>
</evidence>
<dbReference type="NCBIfam" id="TIGR00052">
    <property type="entry name" value="nudix-type nucleoside diphosphatase, YffH/AdpP family"/>
    <property type="match status" value="1"/>
</dbReference>
<dbReference type="GO" id="GO:0046872">
    <property type="term" value="F:metal ion binding"/>
    <property type="evidence" value="ECO:0007669"/>
    <property type="project" value="UniProtKB-KW"/>
</dbReference>
<evidence type="ECO:0000256" key="11">
    <source>
        <dbReference type="ARBA" id="ARBA00033056"/>
    </source>
</evidence>
<dbReference type="PROSITE" id="PS51462">
    <property type="entry name" value="NUDIX"/>
    <property type="match status" value="1"/>
</dbReference>
<dbReference type="EC" id="3.6.1.13" evidence="3"/>
<protein>
    <recommendedName>
        <fullName evidence="4">ADP-ribose pyrophosphatase</fullName>
        <ecNumber evidence="3">3.6.1.13</ecNumber>
    </recommendedName>
    <alternativeName>
        <fullName evidence="9">ADP-ribose diphosphatase</fullName>
    </alternativeName>
    <alternativeName>
        <fullName evidence="11">ADP-ribose phosphohydrolase</fullName>
    </alternativeName>
    <alternativeName>
        <fullName evidence="10">Adenosine diphosphoribose pyrophosphatase</fullName>
    </alternativeName>
</protein>
<comment type="catalytic activity">
    <reaction evidence="12">
        <text>ADP-D-ribose + H2O = D-ribose 5-phosphate + AMP + 2 H(+)</text>
        <dbReference type="Rhea" id="RHEA:10412"/>
        <dbReference type="ChEBI" id="CHEBI:15377"/>
        <dbReference type="ChEBI" id="CHEBI:15378"/>
        <dbReference type="ChEBI" id="CHEBI:57967"/>
        <dbReference type="ChEBI" id="CHEBI:78346"/>
        <dbReference type="ChEBI" id="CHEBI:456215"/>
        <dbReference type="EC" id="3.6.1.13"/>
    </reaction>
</comment>
<evidence type="ECO:0000256" key="12">
    <source>
        <dbReference type="ARBA" id="ARBA00049546"/>
    </source>
</evidence>
<dbReference type="Proteomes" id="UP000235162">
    <property type="component" value="Unassembled WGS sequence"/>
</dbReference>
<evidence type="ECO:0000256" key="7">
    <source>
        <dbReference type="ARBA" id="ARBA00022842"/>
    </source>
</evidence>
<dbReference type="InterPro" id="IPR000086">
    <property type="entry name" value="NUDIX_hydrolase_dom"/>
</dbReference>
<dbReference type="CDD" id="cd24155">
    <property type="entry name" value="NUDIX_ADPRase"/>
    <property type="match status" value="1"/>
</dbReference>
<dbReference type="GO" id="GO:0019144">
    <property type="term" value="F:ADP-sugar diphosphatase activity"/>
    <property type="evidence" value="ECO:0007669"/>
    <property type="project" value="TreeGrafter"/>
</dbReference>
<organism evidence="15 16">
    <name type="scientific">Halioglobus japonicus</name>
    <dbReference type="NCBI Taxonomy" id="930805"/>
    <lineage>
        <taxon>Bacteria</taxon>
        <taxon>Pseudomonadati</taxon>
        <taxon>Pseudomonadota</taxon>
        <taxon>Gammaproteobacteria</taxon>
        <taxon>Cellvibrionales</taxon>
        <taxon>Halieaceae</taxon>
        <taxon>Halioglobus</taxon>
    </lineage>
</organism>
<keyword evidence="6 15" id="KW-0378">Hydrolase</keyword>
<sequence>MPELTFGADDVRILAEETAFQGYFQVRRVTLQYRAFGGGWVEPQVREIFERGDAVGVLPYDPVTDSVVLIEQFRPGAMRGANSPWMLELIAGIVEPGEADAEVAHREAMEEAGCELSLLEPIATVLPSAGACTEEVRLFCGRMTTAAVGGVHGLPEEGEDILVHSVPVAEAFDLLDRNAMPNGHTLIALLWLRNHIESLRERWA</sequence>
<feature type="binding site" evidence="13">
    <location>
        <position position="111"/>
    </location>
    <ligand>
        <name>Mg(2+)</name>
        <dbReference type="ChEBI" id="CHEBI:18420"/>
        <label>1</label>
    </ligand>
</feature>
<dbReference type="KEGG" id="hja:BST95_06180"/>
<dbReference type="EMBL" id="PKUR01000003">
    <property type="protein sequence ID" value="PLW85847.1"/>
    <property type="molecule type" value="Genomic_DNA"/>
</dbReference>
<evidence type="ECO:0000256" key="1">
    <source>
        <dbReference type="ARBA" id="ARBA00001946"/>
    </source>
</evidence>
<comment type="function">
    <text evidence="8">Acts on ADP-mannose and ADP-glucose as well as ADP-ribose. Prevents glycogen biosynthesis. The reaction catalyzed by this enzyme is a limiting step of the gluconeogenic process.</text>
</comment>
<keyword evidence="16" id="KW-1185">Reference proteome</keyword>
<evidence type="ECO:0000256" key="9">
    <source>
        <dbReference type="ARBA" id="ARBA00030162"/>
    </source>
</evidence>
<dbReference type="PROSITE" id="PS00893">
    <property type="entry name" value="NUDIX_BOX"/>
    <property type="match status" value="1"/>
</dbReference>
<dbReference type="AlphaFoldDB" id="A0AAP8SMR2"/>
<evidence type="ECO:0000256" key="13">
    <source>
        <dbReference type="PIRSR" id="PIRSR604385-2"/>
    </source>
</evidence>
<feature type="binding site" evidence="13">
    <location>
        <position position="107"/>
    </location>
    <ligand>
        <name>Mg(2+)</name>
        <dbReference type="ChEBI" id="CHEBI:18420"/>
        <label>1</label>
    </ligand>
</feature>
<evidence type="ECO:0000256" key="2">
    <source>
        <dbReference type="ARBA" id="ARBA00007482"/>
    </source>
</evidence>
<name>A0AAP8SMR2_9GAMM</name>
<dbReference type="SUPFAM" id="SSF55811">
    <property type="entry name" value="Nudix"/>
    <property type="match status" value="1"/>
</dbReference>
<dbReference type="GO" id="GO:0005829">
    <property type="term" value="C:cytosol"/>
    <property type="evidence" value="ECO:0007669"/>
    <property type="project" value="TreeGrafter"/>
</dbReference>
<gene>
    <name evidence="15" type="primary">nudF</name>
    <name evidence="15" type="ORF">C0029_14735</name>
</gene>
<keyword evidence="5 13" id="KW-0479">Metal-binding</keyword>
<feature type="binding site" evidence="13">
    <location>
        <position position="159"/>
    </location>
    <ligand>
        <name>Mg(2+)</name>
        <dbReference type="ChEBI" id="CHEBI:18420"/>
        <label>1</label>
    </ligand>
</feature>
<evidence type="ECO:0000313" key="16">
    <source>
        <dbReference type="Proteomes" id="UP000235162"/>
    </source>
</evidence>
<evidence type="ECO:0000256" key="3">
    <source>
        <dbReference type="ARBA" id="ARBA00012453"/>
    </source>
</evidence>
<comment type="caution">
    <text evidence="15">The sequence shown here is derived from an EMBL/GenBank/DDBJ whole genome shotgun (WGS) entry which is preliminary data.</text>
</comment>
<feature type="binding site" evidence="13">
    <location>
        <position position="91"/>
    </location>
    <ligand>
        <name>Mg(2+)</name>
        <dbReference type="ChEBI" id="CHEBI:18420"/>
        <label>1</label>
    </ligand>
</feature>
<dbReference type="InterPro" id="IPR015797">
    <property type="entry name" value="NUDIX_hydrolase-like_dom_sf"/>
</dbReference>
<comment type="cofactor">
    <cofactor evidence="1 13">
        <name>Mg(2+)</name>
        <dbReference type="ChEBI" id="CHEBI:18420"/>
    </cofactor>
</comment>
<evidence type="ECO:0000256" key="6">
    <source>
        <dbReference type="ARBA" id="ARBA00022801"/>
    </source>
</evidence>
<dbReference type="InterPro" id="IPR004385">
    <property type="entry name" value="NDP_pyrophosphatase"/>
</dbReference>
<evidence type="ECO:0000313" key="15">
    <source>
        <dbReference type="EMBL" id="PLW85847.1"/>
    </source>
</evidence>
<feature type="domain" description="Nudix hydrolase" evidence="14">
    <location>
        <begin position="50"/>
        <end position="193"/>
    </location>
</feature>
<dbReference type="Gene3D" id="3.90.79.10">
    <property type="entry name" value="Nucleoside Triphosphate Pyrophosphohydrolase"/>
    <property type="match status" value="1"/>
</dbReference>
<proteinExistence type="inferred from homology"/>
<evidence type="ECO:0000256" key="4">
    <source>
        <dbReference type="ARBA" id="ARBA00013297"/>
    </source>
</evidence>
<dbReference type="PANTHER" id="PTHR11839">
    <property type="entry name" value="UDP/ADP-SUGAR PYROPHOSPHATASE"/>
    <property type="match status" value="1"/>
</dbReference>
<evidence type="ECO:0000256" key="8">
    <source>
        <dbReference type="ARBA" id="ARBA00025164"/>
    </source>
</evidence>
<keyword evidence="7 13" id="KW-0460">Magnesium</keyword>
<dbReference type="GO" id="GO:0047631">
    <property type="term" value="F:ADP-ribose diphosphatase activity"/>
    <property type="evidence" value="ECO:0007669"/>
    <property type="project" value="UniProtKB-EC"/>
</dbReference>
<dbReference type="Pfam" id="PF00293">
    <property type="entry name" value="NUDIX"/>
    <property type="match status" value="1"/>
</dbReference>
<evidence type="ECO:0000259" key="14">
    <source>
        <dbReference type="PROSITE" id="PS51462"/>
    </source>
</evidence>
<dbReference type="RefSeq" id="WP_066055420.1">
    <property type="nucleotide sequence ID" value="NZ_BMYL01000003.1"/>
</dbReference>
<evidence type="ECO:0000256" key="5">
    <source>
        <dbReference type="ARBA" id="ARBA00022723"/>
    </source>
</evidence>
<reference evidence="15 16" key="1">
    <citation type="submission" date="2018-01" db="EMBL/GenBank/DDBJ databases">
        <title>The draft genome sequence of Halioglobus japonicus S1-36.</title>
        <authorList>
            <person name="Du Z.-J."/>
            <person name="Shi M.-J."/>
        </authorList>
    </citation>
    <scope>NUCLEOTIDE SEQUENCE [LARGE SCALE GENOMIC DNA]</scope>
    <source>
        <strain evidence="15 16">S1-36</strain>
    </source>
</reference>
<accession>A0AAP8SMR2</accession>
<comment type="similarity">
    <text evidence="2">Belongs to the Nudix hydrolase family. NudF subfamily.</text>
</comment>
<dbReference type="GO" id="GO:0019693">
    <property type="term" value="P:ribose phosphate metabolic process"/>
    <property type="evidence" value="ECO:0007669"/>
    <property type="project" value="TreeGrafter"/>
</dbReference>
<dbReference type="GO" id="GO:0006753">
    <property type="term" value="P:nucleoside phosphate metabolic process"/>
    <property type="evidence" value="ECO:0007669"/>
    <property type="project" value="TreeGrafter"/>
</dbReference>
<dbReference type="InterPro" id="IPR020084">
    <property type="entry name" value="NUDIX_hydrolase_CS"/>
</dbReference>
<dbReference type="PANTHER" id="PTHR11839:SF5">
    <property type="entry name" value="ADP-RIBOSE PYROPHOSPHATASE"/>
    <property type="match status" value="1"/>
</dbReference>